<gene>
    <name evidence="1" type="ORF">PoB_006622200</name>
</gene>
<proteinExistence type="predicted"/>
<reference evidence="1 2" key="1">
    <citation type="journal article" date="2021" name="Elife">
        <title>Chloroplast acquisition without the gene transfer in kleptoplastic sea slugs, Plakobranchus ocellatus.</title>
        <authorList>
            <person name="Maeda T."/>
            <person name="Takahashi S."/>
            <person name="Yoshida T."/>
            <person name="Shimamura S."/>
            <person name="Takaki Y."/>
            <person name="Nagai Y."/>
            <person name="Toyoda A."/>
            <person name="Suzuki Y."/>
            <person name="Arimoto A."/>
            <person name="Ishii H."/>
            <person name="Satoh N."/>
            <person name="Nishiyama T."/>
            <person name="Hasebe M."/>
            <person name="Maruyama T."/>
            <person name="Minagawa J."/>
            <person name="Obokata J."/>
            <person name="Shigenobu S."/>
        </authorList>
    </citation>
    <scope>NUCLEOTIDE SEQUENCE [LARGE SCALE GENOMIC DNA]</scope>
</reference>
<name>A0AAV4D6E7_9GAST</name>
<protein>
    <submittedName>
        <fullName evidence="1">Uncharacterized protein</fullName>
    </submittedName>
</protein>
<organism evidence="1 2">
    <name type="scientific">Plakobranchus ocellatus</name>
    <dbReference type="NCBI Taxonomy" id="259542"/>
    <lineage>
        <taxon>Eukaryota</taxon>
        <taxon>Metazoa</taxon>
        <taxon>Spiralia</taxon>
        <taxon>Lophotrochozoa</taxon>
        <taxon>Mollusca</taxon>
        <taxon>Gastropoda</taxon>
        <taxon>Heterobranchia</taxon>
        <taxon>Euthyneura</taxon>
        <taxon>Panpulmonata</taxon>
        <taxon>Sacoglossa</taxon>
        <taxon>Placobranchoidea</taxon>
        <taxon>Plakobranchidae</taxon>
        <taxon>Plakobranchus</taxon>
    </lineage>
</organism>
<accession>A0AAV4D6E7</accession>
<sequence length="82" mass="9622">MQYDGFLFNKRTLEEASDFGAQFKQTFDDIATQIQSPLGKKETLFRCPISFRHNARGKAYLILEHFWTMRRSRCGRVSFGSH</sequence>
<evidence type="ECO:0000313" key="2">
    <source>
        <dbReference type="Proteomes" id="UP000735302"/>
    </source>
</evidence>
<dbReference type="AlphaFoldDB" id="A0AAV4D6E7"/>
<dbReference type="Proteomes" id="UP000735302">
    <property type="component" value="Unassembled WGS sequence"/>
</dbReference>
<evidence type="ECO:0000313" key="1">
    <source>
        <dbReference type="EMBL" id="GFO39717.1"/>
    </source>
</evidence>
<comment type="caution">
    <text evidence="1">The sequence shown here is derived from an EMBL/GenBank/DDBJ whole genome shotgun (WGS) entry which is preliminary data.</text>
</comment>
<keyword evidence="2" id="KW-1185">Reference proteome</keyword>
<dbReference type="EMBL" id="BLXT01007506">
    <property type="protein sequence ID" value="GFO39717.1"/>
    <property type="molecule type" value="Genomic_DNA"/>
</dbReference>